<dbReference type="Pfam" id="PF08531">
    <property type="entry name" value="Bac_rhamnosid_N"/>
    <property type="match status" value="1"/>
</dbReference>
<accession>A0ABP7SMZ5</accession>
<evidence type="ECO:0000256" key="3">
    <source>
        <dbReference type="ARBA" id="ARBA00022801"/>
    </source>
</evidence>
<sequence length="896" mass="98662">MTLNIPDIPYELAIDFGGDRFPVSGSRPRLSWKPPRGAETPGDEYELQIHIDGHPVHSTPAVGHVLVAWPARPLRSAERVRWRVRARAATQASEWSAWHAFESGLLDADWTASWITPADDPRTAQLPPGTRPARTLRATFSTPGAVCARLYATALGVYEAFVNGERAGTTELAPGSTSYDRTLYAQAADVTTSVRPGTNTIEIVLSDGWYRGQVGAFRKPADWGELLAARLELHLERADGTRQIVRTDEQWTSSAGPVTRADLMDGQITDFQASPAEQRPVLVGAVTAPPIDWSPAPPVRRIEDRPVVSLTRLRSGAWVADFGQNASGWLTLTDLGPAGTRTVIDYGEHLDPATGDLTTTHLDCQRPGDPVTVFVQHDEVVSSGATGEVFEPRHTVHGFRYARLERGDAPLDTLSLTMQVVHTDLRPTGTFTCANEDLNRLYDVARWSFRGNAVDVPTDCPTRERIGWTGDYQVFAPTATRLYDIHGFSRKWLRSVRDDQLDDGRIANFSPDGRRIKLRTDQRLDSMTGSAGWGDAIVLVPWLLYETYGDRQALADNWEAMVRWVEWALATARTARHPSRVARSAEPLPHEEYIWDGSFHWGEWCEPKPRAADGSLLEPAQNWMTTDKGEVGTAFLYRSTATLAAVAALLGREDEATRYARLAERIKGAWRTEFLDDTGRTTVDTQASYVRALALGLAPEKLRDAVAARLAALIREAGTHLGTGFLSSADLLPVLADAGHADLAYEVLLQRTSPSWLGMLDRGATTIWEEWDGVDENGDAHESLNHYSKGAVIDFLHTHTLGLRQAEGSVAWERFVVAPVPHPSVGWARGTFDSPRGTIGVEWRMTDDELDLTVDVPPTATATVVFPDGEELTLSPGRSHISTQHAQGVTHVRPAR</sequence>
<evidence type="ECO:0000259" key="6">
    <source>
        <dbReference type="Pfam" id="PF08531"/>
    </source>
</evidence>
<keyword evidence="10" id="KW-1185">Reference proteome</keyword>
<dbReference type="EC" id="3.2.1.40" evidence="2"/>
<feature type="domain" description="Bacterial alpha-L-rhamnosidase N-terminal" evidence="6">
    <location>
        <begin position="148"/>
        <end position="273"/>
    </location>
</feature>
<organism evidence="9 10">
    <name type="scientific">Streptomyces plumbiresistens</name>
    <dbReference type="NCBI Taxonomy" id="511811"/>
    <lineage>
        <taxon>Bacteria</taxon>
        <taxon>Bacillati</taxon>
        <taxon>Actinomycetota</taxon>
        <taxon>Actinomycetes</taxon>
        <taxon>Kitasatosporales</taxon>
        <taxon>Streptomycetaceae</taxon>
        <taxon>Streptomyces</taxon>
    </lineage>
</organism>
<dbReference type="InterPro" id="IPR035396">
    <property type="entry name" value="Bac_rhamnosid6H"/>
</dbReference>
<feature type="domain" description="Alpha-L-rhamnosidase concanavalin-like" evidence="5">
    <location>
        <begin position="312"/>
        <end position="422"/>
    </location>
</feature>
<dbReference type="EMBL" id="BAAAZX010000021">
    <property type="protein sequence ID" value="GAA4013755.1"/>
    <property type="molecule type" value="Genomic_DNA"/>
</dbReference>
<evidence type="ECO:0000259" key="8">
    <source>
        <dbReference type="Pfam" id="PF17390"/>
    </source>
</evidence>
<evidence type="ECO:0000259" key="5">
    <source>
        <dbReference type="Pfam" id="PF05592"/>
    </source>
</evidence>
<dbReference type="PANTHER" id="PTHR33307:SF6">
    <property type="entry name" value="ALPHA-RHAMNOSIDASE (EUROFUNG)-RELATED"/>
    <property type="match status" value="1"/>
</dbReference>
<dbReference type="InterPro" id="IPR012341">
    <property type="entry name" value="6hp_glycosidase-like_sf"/>
</dbReference>
<evidence type="ECO:0000313" key="9">
    <source>
        <dbReference type="EMBL" id="GAA4013755.1"/>
    </source>
</evidence>
<dbReference type="Gene3D" id="1.50.10.10">
    <property type="match status" value="1"/>
</dbReference>
<dbReference type="Gene3D" id="2.60.420.10">
    <property type="entry name" value="Maltose phosphorylase, domain 3"/>
    <property type="match status" value="1"/>
</dbReference>
<evidence type="ECO:0000259" key="7">
    <source>
        <dbReference type="Pfam" id="PF17389"/>
    </source>
</evidence>
<dbReference type="InterPro" id="IPR035398">
    <property type="entry name" value="Bac_rhamnosid_C"/>
</dbReference>
<feature type="domain" description="Alpha-L-rhamnosidase six-hairpin glycosidase" evidence="7">
    <location>
        <begin position="428"/>
        <end position="799"/>
    </location>
</feature>
<comment type="caution">
    <text evidence="9">The sequence shown here is derived from an EMBL/GenBank/DDBJ whole genome shotgun (WGS) entry which is preliminary data.</text>
</comment>
<dbReference type="InterPro" id="IPR013783">
    <property type="entry name" value="Ig-like_fold"/>
</dbReference>
<dbReference type="GO" id="GO:0016787">
    <property type="term" value="F:hydrolase activity"/>
    <property type="evidence" value="ECO:0007669"/>
    <property type="project" value="UniProtKB-KW"/>
</dbReference>
<dbReference type="InterPro" id="IPR008928">
    <property type="entry name" value="6-hairpin_glycosidase_sf"/>
</dbReference>
<evidence type="ECO:0000256" key="1">
    <source>
        <dbReference type="ARBA" id="ARBA00001445"/>
    </source>
</evidence>
<dbReference type="InterPro" id="IPR008902">
    <property type="entry name" value="Rhamnosid_concanavalin"/>
</dbReference>
<dbReference type="Proteomes" id="UP001500456">
    <property type="component" value="Unassembled WGS sequence"/>
</dbReference>
<dbReference type="SUPFAM" id="SSF48208">
    <property type="entry name" value="Six-hairpin glycosidases"/>
    <property type="match status" value="1"/>
</dbReference>
<comment type="catalytic activity">
    <reaction evidence="1">
        <text>Hydrolysis of terminal non-reducing alpha-L-rhamnose residues in alpha-L-rhamnosides.</text>
        <dbReference type="EC" id="3.2.1.40"/>
    </reaction>
</comment>
<feature type="domain" description="Alpha-L-rhamnosidase C-terminal" evidence="8">
    <location>
        <begin position="803"/>
        <end position="873"/>
    </location>
</feature>
<dbReference type="InterPro" id="IPR013737">
    <property type="entry name" value="Bac_rhamnosid_N"/>
</dbReference>
<dbReference type="Pfam" id="PF17390">
    <property type="entry name" value="Bac_rhamnosid_C"/>
    <property type="match status" value="1"/>
</dbReference>
<dbReference type="RefSeq" id="WP_345568298.1">
    <property type="nucleotide sequence ID" value="NZ_BAAAZX010000021.1"/>
</dbReference>
<name>A0ABP7SMZ5_9ACTN</name>
<reference evidence="10" key="1">
    <citation type="journal article" date="2019" name="Int. J. Syst. Evol. Microbiol.">
        <title>The Global Catalogue of Microorganisms (GCM) 10K type strain sequencing project: providing services to taxonomists for standard genome sequencing and annotation.</title>
        <authorList>
            <consortium name="The Broad Institute Genomics Platform"/>
            <consortium name="The Broad Institute Genome Sequencing Center for Infectious Disease"/>
            <person name="Wu L."/>
            <person name="Ma J."/>
        </authorList>
    </citation>
    <scope>NUCLEOTIDE SEQUENCE [LARGE SCALE GENOMIC DNA]</scope>
    <source>
        <strain evidence="10">JCM 16924</strain>
    </source>
</reference>
<gene>
    <name evidence="9" type="ORF">GCM10022232_65210</name>
</gene>
<evidence type="ECO:0000313" key="10">
    <source>
        <dbReference type="Proteomes" id="UP001500456"/>
    </source>
</evidence>
<dbReference type="Pfam" id="PF17389">
    <property type="entry name" value="Bac_rhamnosid6H"/>
    <property type="match status" value="1"/>
</dbReference>
<keyword evidence="3 9" id="KW-0378">Hydrolase</keyword>
<dbReference type="InterPro" id="IPR016007">
    <property type="entry name" value="Alpha_rhamnosid"/>
</dbReference>
<proteinExistence type="predicted"/>
<dbReference type="PANTHER" id="PTHR33307">
    <property type="entry name" value="ALPHA-RHAMNOSIDASE (EUROFUNG)"/>
    <property type="match status" value="1"/>
</dbReference>
<protein>
    <recommendedName>
        <fullName evidence="2">alpha-L-rhamnosidase</fullName>
        <ecNumber evidence="2">3.2.1.40</ecNumber>
    </recommendedName>
</protein>
<evidence type="ECO:0000256" key="4">
    <source>
        <dbReference type="SAM" id="MobiDB-lite"/>
    </source>
</evidence>
<dbReference type="Gene3D" id="2.60.120.260">
    <property type="entry name" value="Galactose-binding domain-like"/>
    <property type="match status" value="2"/>
</dbReference>
<dbReference type="Pfam" id="PF25788">
    <property type="entry name" value="Ig_Rha78A_N"/>
    <property type="match status" value="1"/>
</dbReference>
<feature type="region of interest" description="Disordered" evidence="4">
    <location>
        <begin position="876"/>
        <end position="896"/>
    </location>
</feature>
<dbReference type="Gene3D" id="2.60.40.10">
    <property type="entry name" value="Immunoglobulins"/>
    <property type="match status" value="1"/>
</dbReference>
<evidence type="ECO:0000256" key="2">
    <source>
        <dbReference type="ARBA" id="ARBA00012652"/>
    </source>
</evidence>
<dbReference type="Pfam" id="PF05592">
    <property type="entry name" value="Bac_rhamnosid"/>
    <property type="match status" value="1"/>
</dbReference>